<organism evidence="1 2">
    <name type="scientific">Gracilibacillus xinjiangensis</name>
    <dbReference type="NCBI Taxonomy" id="1193282"/>
    <lineage>
        <taxon>Bacteria</taxon>
        <taxon>Bacillati</taxon>
        <taxon>Bacillota</taxon>
        <taxon>Bacilli</taxon>
        <taxon>Bacillales</taxon>
        <taxon>Bacillaceae</taxon>
        <taxon>Gracilibacillus</taxon>
    </lineage>
</organism>
<dbReference type="RefSeq" id="WP_390251685.1">
    <property type="nucleotide sequence ID" value="NZ_JBHSDT010000004.1"/>
</dbReference>
<proteinExistence type="predicted"/>
<keyword evidence="2" id="KW-1185">Reference proteome</keyword>
<dbReference type="EMBL" id="JBHSDT010000004">
    <property type="protein sequence ID" value="MFC4403292.1"/>
    <property type="molecule type" value="Genomic_DNA"/>
</dbReference>
<protein>
    <submittedName>
        <fullName evidence="1">Uncharacterized protein</fullName>
    </submittedName>
</protein>
<sequence length="51" mass="6000">MEIVTELFNEGYEPEQIGEALKRDPDEIFIALFHQAIEGKLTREFAWRCKS</sequence>
<name>A0ABV8WVJ2_9BACI</name>
<evidence type="ECO:0000313" key="1">
    <source>
        <dbReference type="EMBL" id="MFC4403292.1"/>
    </source>
</evidence>
<dbReference type="Proteomes" id="UP001595882">
    <property type="component" value="Unassembled WGS sequence"/>
</dbReference>
<evidence type="ECO:0000313" key="2">
    <source>
        <dbReference type="Proteomes" id="UP001595882"/>
    </source>
</evidence>
<comment type="caution">
    <text evidence="1">The sequence shown here is derived from an EMBL/GenBank/DDBJ whole genome shotgun (WGS) entry which is preliminary data.</text>
</comment>
<reference evidence="2" key="1">
    <citation type="journal article" date="2019" name="Int. J. Syst. Evol. Microbiol.">
        <title>The Global Catalogue of Microorganisms (GCM) 10K type strain sequencing project: providing services to taxonomists for standard genome sequencing and annotation.</title>
        <authorList>
            <consortium name="The Broad Institute Genomics Platform"/>
            <consortium name="The Broad Institute Genome Sequencing Center for Infectious Disease"/>
            <person name="Wu L."/>
            <person name="Ma J."/>
        </authorList>
    </citation>
    <scope>NUCLEOTIDE SEQUENCE [LARGE SCALE GENOMIC DNA]</scope>
    <source>
        <strain evidence="2">CCUG 37865</strain>
    </source>
</reference>
<accession>A0ABV8WVJ2</accession>
<gene>
    <name evidence="1" type="ORF">ACFOY7_09395</name>
</gene>